<dbReference type="RefSeq" id="WP_093140339.1">
    <property type="nucleotide sequence ID" value="NZ_BMWO01000001.1"/>
</dbReference>
<protein>
    <submittedName>
        <fullName evidence="4">Ig-like domain-containing protein</fullName>
    </submittedName>
</protein>
<dbReference type="OrthoDB" id="9809989at2"/>
<keyword evidence="1 2" id="KW-0732">Signal</keyword>
<gene>
    <name evidence="4" type="ORF">SAMN05421855_101617</name>
</gene>
<dbReference type="STRING" id="227084.SAMN05421855_101617"/>
<dbReference type="Proteomes" id="UP000199321">
    <property type="component" value="Unassembled WGS sequence"/>
</dbReference>
<evidence type="ECO:0000313" key="4">
    <source>
        <dbReference type="EMBL" id="SDE43763.1"/>
    </source>
</evidence>
<dbReference type="Pfam" id="PF13205">
    <property type="entry name" value="Big_5"/>
    <property type="match status" value="1"/>
</dbReference>
<accession>A0A1G7CX03</accession>
<proteinExistence type="predicted"/>
<reference evidence="4 5" key="1">
    <citation type="submission" date="2016-10" db="EMBL/GenBank/DDBJ databases">
        <authorList>
            <person name="de Groot N.N."/>
        </authorList>
    </citation>
    <scope>NUCLEOTIDE SEQUENCE [LARGE SCALE GENOMIC DNA]</scope>
    <source>
        <strain evidence="4 5">DSM 16195</strain>
    </source>
</reference>
<feature type="signal peptide" evidence="2">
    <location>
        <begin position="1"/>
        <end position="22"/>
    </location>
</feature>
<dbReference type="EMBL" id="FNBA01000001">
    <property type="protein sequence ID" value="SDE43763.1"/>
    <property type="molecule type" value="Genomic_DNA"/>
</dbReference>
<evidence type="ECO:0000259" key="3">
    <source>
        <dbReference type="Pfam" id="PF13205"/>
    </source>
</evidence>
<dbReference type="AlphaFoldDB" id="A0A1G7CX03"/>
<feature type="domain" description="SbsA Ig-like" evidence="3">
    <location>
        <begin position="33"/>
        <end position="134"/>
    </location>
</feature>
<keyword evidence="5" id="KW-1185">Reference proteome</keyword>
<evidence type="ECO:0000256" key="1">
    <source>
        <dbReference type="ARBA" id="ARBA00022729"/>
    </source>
</evidence>
<sequence length="534" mass="60966">MKHRLLYIPILFLLSLSFVDCAKKGSPSGGKRDSIPPVIVKSNPENYSTQFTGNEIRIYFDEYIKLKDLQKELIISPPMKNAPSITPLSASKVLKIKILDTLKENTTYSFNFGNSIVDNNEENAFEYFKYVFSTGSYIDSLKISGKIVDAELAKPETPTTVVLYEVNDTFKDSLVLSEKPTYITTTKDSTSTFELTNIKEGNYLLLALKEKTNDYTFQPKNDKIAFEKSIVTLPTDSSYTLTLFKEKPAYKIARPKHETKNHISFGFEGDATNLELEVLSEVPSDFEYTTYRDLKKDTIHYWFKPAFEADSLIFLAKNYTKRDTLTVRMRDLFADSLSFSHMNAGTLTSLDTLKIQATRPLVKVASEKLQVLDKDSVAVPASIVLDSTYNVAKIVFDKKEEQRYAIEILPGGITDFFGKTNDSLFYRVTTKPTSDYGNLTLALKNAKEFPIIVQLVTEKFKVVSETYLTENNSVLFDYINPGKYYIRIIYDENGNKRWDTGNFLQRLAPEKILYYPSRIEVKANWSLNETFILD</sequence>
<evidence type="ECO:0000313" key="5">
    <source>
        <dbReference type="Proteomes" id="UP000199321"/>
    </source>
</evidence>
<name>A0A1G7CX03_9FLAO</name>
<evidence type="ECO:0000256" key="2">
    <source>
        <dbReference type="SAM" id="SignalP"/>
    </source>
</evidence>
<organism evidence="4 5">
    <name type="scientific">Ulvibacter litoralis</name>
    <dbReference type="NCBI Taxonomy" id="227084"/>
    <lineage>
        <taxon>Bacteria</taxon>
        <taxon>Pseudomonadati</taxon>
        <taxon>Bacteroidota</taxon>
        <taxon>Flavobacteriia</taxon>
        <taxon>Flavobacteriales</taxon>
        <taxon>Flavobacteriaceae</taxon>
        <taxon>Ulvibacter</taxon>
    </lineage>
</organism>
<feature type="chain" id="PRO_5011631966" evidence="2">
    <location>
        <begin position="23"/>
        <end position="534"/>
    </location>
</feature>
<dbReference type="InterPro" id="IPR032812">
    <property type="entry name" value="SbsA_Ig"/>
</dbReference>